<evidence type="ECO:0000313" key="4">
    <source>
        <dbReference type="EMBL" id="KAK7826953.1"/>
    </source>
</evidence>
<dbReference type="PANTHER" id="PTHR48048">
    <property type="entry name" value="GLYCOSYLTRANSFERASE"/>
    <property type="match status" value="1"/>
</dbReference>
<proteinExistence type="inferred from homology"/>
<comment type="caution">
    <text evidence="4">The sequence shown here is derived from an EMBL/GenBank/DDBJ whole genome shotgun (WGS) entry which is preliminary data.</text>
</comment>
<keyword evidence="3" id="KW-0808">Transferase</keyword>
<protein>
    <submittedName>
        <fullName evidence="4">Udp-glycosyltransferase 88a1</fullName>
    </submittedName>
</protein>
<evidence type="ECO:0000256" key="1">
    <source>
        <dbReference type="ARBA" id="ARBA00009995"/>
    </source>
</evidence>
<evidence type="ECO:0000313" key="5">
    <source>
        <dbReference type="Proteomes" id="UP000237347"/>
    </source>
</evidence>
<keyword evidence="2" id="KW-0328">Glycosyltransferase</keyword>
<comment type="similarity">
    <text evidence="1">Belongs to the UDP-glycosyltransferase family.</text>
</comment>
<keyword evidence="5" id="KW-1185">Reference proteome</keyword>
<evidence type="ECO:0000256" key="3">
    <source>
        <dbReference type="ARBA" id="ARBA00022679"/>
    </source>
</evidence>
<evidence type="ECO:0000256" key="2">
    <source>
        <dbReference type="ARBA" id="ARBA00022676"/>
    </source>
</evidence>
<dbReference type="InterPro" id="IPR050481">
    <property type="entry name" value="UDP-glycosyltransf_plant"/>
</dbReference>
<dbReference type="Gene3D" id="3.40.50.2000">
    <property type="entry name" value="Glycogen Phosphorylase B"/>
    <property type="match status" value="1"/>
</dbReference>
<gene>
    <name evidence="4" type="primary">UGT88A1_2</name>
    <name evidence="4" type="ORF">CFP56_031608</name>
</gene>
<dbReference type="Proteomes" id="UP000237347">
    <property type="component" value="Unassembled WGS sequence"/>
</dbReference>
<dbReference type="InterPro" id="IPR002213">
    <property type="entry name" value="UDP_glucos_trans"/>
</dbReference>
<dbReference type="AlphaFoldDB" id="A0AAW0JIY1"/>
<dbReference type="GO" id="GO:0035251">
    <property type="term" value="F:UDP-glucosyltransferase activity"/>
    <property type="evidence" value="ECO:0007669"/>
    <property type="project" value="InterPro"/>
</dbReference>
<sequence>MGTTTGWVVTHCGWNSVLEAVCAGVPMVAWPLYAKQRFNRVVWMEVYLQRSLNAQDRDGIAIGEIAIGKMELWKCTRRSG</sequence>
<name>A0AAW0JIY1_QUESU</name>
<dbReference type="SUPFAM" id="SSF53756">
    <property type="entry name" value="UDP-Glycosyltransferase/glycogen phosphorylase"/>
    <property type="match status" value="1"/>
</dbReference>
<dbReference type="Pfam" id="PF00201">
    <property type="entry name" value="UDPGT"/>
    <property type="match status" value="1"/>
</dbReference>
<organism evidence="4 5">
    <name type="scientific">Quercus suber</name>
    <name type="common">Cork oak</name>
    <dbReference type="NCBI Taxonomy" id="58331"/>
    <lineage>
        <taxon>Eukaryota</taxon>
        <taxon>Viridiplantae</taxon>
        <taxon>Streptophyta</taxon>
        <taxon>Embryophyta</taxon>
        <taxon>Tracheophyta</taxon>
        <taxon>Spermatophyta</taxon>
        <taxon>Magnoliopsida</taxon>
        <taxon>eudicotyledons</taxon>
        <taxon>Gunneridae</taxon>
        <taxon>Pentapetalae</taxon>
        <taxon>rosids</taxon>
        <taxon>fabids</taxon>
        <taxon>Fagales</taxon>
        <taxon>Fagaceae</taxon>
        <taxon>Quercus</taxon>
    </lineage>
</organism>
<accession>A0AAW0JIY1</accession>
<dbReference type="EMBL" id="PKMF04000533">
    <property type="protein sequence ID" value="KAK7826953.1"/>
    <property type="molecule type" value="Genomic_DNA"/>
</dbReference>
<dbReference type="PANTHER" id="PTHR48048:SF30">
    <property type="entry name" value="GLYCOSYLTRANSFERASE"/>
    <property type="match status" value="1"/>
</dbReference>
<reference evidence="4 5" key="1">
    <citation type="journal article" date="2018" name="Sci. Data">
        <title>The draft genome sequence of cork oak.</title>
        <authorList>
            <person name="Ramos A.M."/>
            <person name="Usie A."/>
            <person name="Barbosa P."/>
            <person name="Barros P.M."/>
            <person name="Capote T."/>
            <person name="Chaves I."/>
            <person name="Simoes F."/>
            <person name="Abreu I."/>
            <person name="Carrasquinho I."/>
            <person name="Faro C."/>
            <person name="Guimaraes J.B."/>
            <person name="Mendonca D."/>
            <person name="Nobrega F."/>
            <person name="Rodrigues L."/>
            <person name="Saibo N.J.M."/>
            <person name="Varela M.C."/>
            <person name="Egas C."/>
            <person name="Matos J."/>
            <person name="Miguel C.M."/>
            <person name="Oliveira M.M."/>
            <person name="Ricardo C.P."/>
            <person name="Goncalves S."/>
        </authorList>
    </citation>
    <scope>NUCLEOTIDE SEQUENCE [LARGE SCALE GENOMIC DNA]</scope>
    <source>
        <strain evidence="5">cv. HL8</strain>
    </source>
</reference>